<sequence>MLSCYVLARTTTALASTSIRLAPPPRKPRRKRRSSDRAAHASGVVEEDSSSRTVAAAGAPRDVTVEVDEVERLLAETATRRAPLPSSTPAPTPSIVKLNGRDAKSAASSNEALTGNEALVSTQPPSVLSSTSALHFKAVHQATAVSPSTTHVRGGPTHAQQEQIERRRSKLSLAEAEFEVGVTERLVPELPRLPALHETHYGDAVVRELDRSTYFALREQQHAAHVETGTSTVMIDGESCVELSLDNDMSEADFEAFDAEAATKSPAASLDAPPSPGKSREEEPPADATAAAPHVQEAGESDHAAGDVDADADADAVALPLTFGTARPWFIPASGVVAFEPTPPVDCARLLRFLLYLRQQTEADLVPTLRRALQQAEADEDAKAADGSGNRSLGRHALTLADVTRYLDTAPPPVIGFTESLPTPPATSPAFVFHLYLENVSSQNAIGHLAAFFGLPQRCFQTHSAVSKFSCSTVLCAVAENRLRREHLLLLNTLRHPGFVLRVSSIQEVSPDRYACQSGNADQARSTAAATPTTTSVSQQLFGELARWQPLYQTELLLRRVCSDKSNSDVSTRQQLEHRLRVVQTLGAICFCANREASLARAATDILHGFFKSALLNALQRRKAPMPLQRFLKRPNVATAQHAHHVSTDATVRQVLKTFVQTNGDWRETVVRTPYVWRRRWINALRGLVWNTMASQRLRKGGREVCIGDVVLKREFRQDVHRRGIITVKAEHVMVVTTPAEAEAASLEDVCIPFLRGRYPEHLFAPEATRHPIMTRSSMLALLRSMHAPQLLLGLTDEVRLLLDVRAELSPLLFRRLTVRPVEMEFAILEDKPPMRALHYDAARLLTNDRWAAATASQTVAAAAPATPCMNSCHLIPPSDVLERTTLGARLTSGVLAEEFFSVPSPEDYVVLGHAYRHLSGGLVSAAPHSNTADIGDRVYTVYIRAVVDYNLSGLSTMLRECFLLSGIETEADSALQHRVHRMRRELDPETPLLTAPVYCTTCLNRDHDTQEQCAEFQYKAHRRAAQMDSIAAVAPQALALPAAATPPAPGRSTAATSSGAQQPGEGSEASALTSPATATATRTVRMRWHLRRRNHEQRWGVHLTKRLQFVGVEDARLILEGAVWSPATRPEQEREETLKEGVVAASSLPDAAQGLPWPASWITEAAMHLDSELGAAAADARALSPLQGFVQFLNDVFARGSAAADEAAPASPAEPLHNLLAQSPVLLLPSDPPALQLRTTQNDAAGKTSYVGSESLKACPWTLALVNAQPVTTQRDVAAALLQHTSKARDLWLTFESHVDLLPGRIAASPQGIENGNSNELPSARSDVWLHSTHAADRVPDSTAALPPKRRQEAAVAMRAAVQRTSAETQRWLQGLPYRVTLVLVKQRRHLHEHRSWGLQLDGTDMTLVNFARLMAQYVNTSNSVETQLLAEHATVASLIPTASFPRDNREVTARLFAEVLPNLEPLLNDMYRVVRINNTAVRGKAEAARAMAAFQASLDEKLASATNNTAKDAAESAEAPAQFFLALTLEKKRSSYRLCAAAPPDAAVEAPTTTLQSEGSAPPSSASAPNTDAVQVDAAILEGLATPHCPVRPLTVTQLTRSSVTLAINRLQLTEETRNKWGLRLQRGTRRLKAVRQDRHFSFHVFAAKQSQGTRIADTLRLVSTRRPPPPSSPPVADRAGVQSDSDGFESTAAPAATAGAAAHVITRSFYLYFVEGVNQRSVYSHAALRRELHAAAQPPSLDSFTPSGSASGAPPIAITSLPPESLTLSVRQFPLLRFTATVRRGGVGEGSALGPVGMQVDKNMCVLSVVAGSPMARALTEAVGPLCSARRLIEGRSSEAPAAEDELSSAWRVIALPHLRVLMAVTEEALLRGVSTPSGEQQQQHSQQKRRQWVYELDEDDEAAATAQIAETSRADHPVRTQRSADELAAGRASALRNLVDAAAHTLQQLGKCSMVDGVQMLQTSLLHEYAVAQLDPALRHGQDDDARAGLAALKAQLSAVYAQVRWEVVYAAQSNRPLRTPADLAAAFAPGVAEETVSFQQFVED</sequence>
<feature type="region of interest" description="Disordered" evidence="1">
    <location>
        <begin position="260"/>
        <end position="306"/>
    </location>
</feature>
<reference evidence="2 3" key="1">
    <citation type="journal article" date="2015" name="PLoS Pathog.">
        <title>Leptomonas seymouri: Adaptations to the Dixenous Life Cycle Analyzed by Genome Sequencing, Transcriptome Profiling and Co-infection with Leishmania donovani.</title>
        <authorList>
            <person name="Kraeva N."/>
            <person name="Butenko A."/>
            <person name="Hlavacova J."/>
            <person name="Kostygov A."/>
            <person name="Myskova J."/>
            <person name="Grybchuk D."/>
            <person name="Lestinova T."/>
            <person name="Votypka J."/>
            <person name="Volf P."/>
            <person name="Opperdoes F."/>
            <person name="Flegontov P."/>
            <person name="Lukes J."/>
            <person name="Yurchenko V."/>
        </authorList>
    </citation>
    <scope>NUCLEOTIDE SEQUENCE [LARGE SCALE GENOMIC DNA]</scope>
    <source>
        <strain evidence="2 3">ATCC 30220</strain>
    </source>
</reference>
<dbReference type="Proteomes" id="UP000038009">
    <property type="component" value="Unassembled WGS sequence"/>
</dbReference>
<dbReference type="PANTHER" id="PTHR13326">
    <property type="entry name" value="TRNA PSEUDOURIDINE SYNTHASE D"/>
    <property type="match status" value="1"/>
</dbReference>
<keyword evidence="3" id="KW-1185">Reference proteome</keyword>
<dbReference type="GO" id="GO:0001522">
    <property type="term" value="P:pseudouridine synthesis"/>
    <property type="evidence" value="ECO:0007669"/>
    <property type="project" value="InterPro"/>
</dbReference>
<accession>A0A0N0P4U2</accession>
<name>A0A0N0P4U2_LEPSE</name>
<feature type="region of interest" description="Disordered" evidence="1">
    <location>
        <begin position="1043"/>
        <end position="1086"/>
    </location>
</feature>
<feature type="compositionally biased region" description="Low complexity" evidence="1">
    <location>
        <begin position="1551"/>
        <end position="1571"/>
    </location>
</feature>
<feature type="compositionally biased region" description="Low complexity" evidence="1">
    <location>
        <begin position="1051"/>
        <end position="1084"/>
    </location>
</feature>
<gene>
    <name evidence="2" type="ORF">ABL78_5725</name>
</gene>
<feature type="region of interest" description="Disordered" evidence="1">
    <location>
        <begin position="1551"/>
        <end position="1573"/>
    </location>
</feature>
<dbReference type="SUPFAM" id="SSF55120">
    <property type="entry name" value="Pseudouridine synthase"/>
    <property type="match status" value="1"/>
</dbReference>
<feature type="compositionally biased region" description="Low complexity" evidence="1">
    <location>
        <begin position="260"/>
        <end position="272"/>
    </location>
</feature>
<evidence type="ECO:0000256" key="1">
    <source>
        <dbReference type="SAM" id="MobiDB-lite"/>
    </source>
</evidence>
<proteinExistence type="predicted"/>
<dbReference type="GO" id="GO:0009982">
    <property type="term" value="F:pseudouridine synthase activity"/>
    <property type="evidence" value="ECO:0007669"/>
    <property type="project" value="InterPro"/>
</dbReference>
<protein>
    <submittedName>
        <fullName evidence="2">Uncharacterized protein</fullName>
    </submittedName>
</protein>
<dbReference type="InterPro" id="IPR042214">
    <property type="entry name" value="TruD_catalytic"/>
</dbReference>
<evidence type="ECO:0000313" key="3">
    <source>
        <dbReference type="Proteomes" id="UP000038009"/>
    </source>
</evidence>
<feature type="region of interest" description="Disordered" evidence="1">
    <location>
        <begin position="17"/>
        <end position="63"/>
    </location>
</feature>
<dbReference type="GO" id="GO:0005634">
    <property type="term" value="C:nucleus"/>
    <property type="evidence" value="ECO:0007669"/>
    <property type="project" value="TreeGrafter"/>
</dbReference>
<dbReference type="GO" id="GO:0003723">
    <property type="term" value="F:RNA binding"/>
    <property type="evidence" value="ECO:0007669"/>
    <property type="project" value="InterPro"/>
</dbReference>
<dbReference type="Gene3D" id="3.30.2350.20">
    <property type="entry name" value="TruD, catalytic domain"/>
    <property type="match status" value="1"/>
</dbReference>
<feature type="region of interest" description="Disordered" evidence="1">
    <location>
        <begin position="1664"/>
        <end position="1693"/>
    </location>
</feature>
<dbReference type="InterPro" id="IPR020103">
    <property type="entry name" value="PsdUridine_synth_cat_dom_sf"/>
</dbReference>
<dbReference type="OMA" id="AICFCAN"/>
<dbReference type="InterPro" id="IPR001656">
    <property type="entry name" value="PsdUridine_synth_TruD"/>
</dbReference>
<comment type="caution">
    <text evidence="2">The sequence shown here is derived from an EMBL/GenBank/DDBJ whole genome shotgun (WGS) entry which is preliminary data.</text>
</comment>
<organism evidence="2 3">
    <name type="scientific">Leptomonas seymouri</name>
    <dbReference type="NCBI Taxonomy" id="5684"/>
    <lineage>
        <taxon>Eukaryota</taxon>
        <taxon>Discoba</taxon>
        <taxon>Euglenozoa</taxon>
        <taxon>Kinetoplastea</taxon>
        <taxon>Metakinetoplastina</taxon>
        <taxon>Trypanosomatida</taxon>
        <taxon>Trypanosomatidae</taxon>
        <taxon>Leishmaniinae</taxon>
        <taxon>Leptomonas</taxon>
    </lineage>
</organism>
<dbReference type="OrthoDB" id="447290at2759"/>
<dbReference type="VEuPathDB" id="TriTrypDB:Lsey_0202_0070"/>
<dbReference type="EMBL" id="LJSK01000202">
    <property type="protein sequence ID" value="KPI85217.1"/>
    <property type="molecule type" value="Genomic_DNA"/>
</dbReference>
<dbReference type="PANTHER" id="PTHR13326:SF23">
    <property type="match status" value="1"/>
</dbReference>
<feature type="region of interest" description="Disordered" evidence="1">
    <location>
        <begin position="76"/>
        <end position="110"/>
    </location>
</feature>
<evidence type="ECO:0000313" key="2">
    <source>
        <dbReference type="EMBL" id="KPI85217.1"/>
    </source>
</evidence>